<comment type="caution">
    <text evidence="7">The sequence shown here is derived from an EMBL/GenBank/DDBJ whole genome shotgun (WGS) entry which is preliminary data.</text>
</comment>
<organism evidence="7 8">
    <name type="scientific">Pseudaquabacterium rugosum</name>
    <dbReference type="NCBI Taxonomy" id="2984194"/>
    <lineage>
        <taxon>Bacteria</taxon>
        <taxon>Pseudomonadati</taxon>
        <taxon>Pseudomonadota</taxon>
        <taxon>Betaproteobacteria</taxon>
        <taxon>Burkholderiales</taxon>
        <taxon>Sphaerotilaceae</taxon>
        <taxon>Pseudaquabacterium</taxon>
    </lineage>
</organism>
<dbReference type="InterPro" id="IPR006059">
    <property type="entry name" value="SBP"/>
</dbReference>
<dbReference type="Proteomes" id="UP001368500">
    <property type="component" value="Unassembled WGS sequence"/>
</dbReference>
<keyword evidence="8" id="KW-1185">Reference proteome</keyword>
<proteinExistence type="inferred from homology"/>
<evidence type="ECO:0000256" key="6">
    <source>
        <dbReference type="SAM" id="SignalP"/>
    </source>
</evidence>
<dbReference type="CDD" id="cd13589">
    <property type="entry name" value="PBP2_polyamine_RpCGA009"/>
    <property type="match status" value="1"/>
</dbReference>
<dbReference type="PANTHER" id="PTHR30006">
    <property type="entry name" value="THIAMINE-BINDING PERIPLASMIC PROTEIN-RELATED"/>
    <property type="match status" value="1"/>
</dbReference>
<evidence type="ECO:0000256" key="5">
    <source>
        <dbReference type="ARBA" id="ARBA00022764"/>
    </source>
</evidence>
<dbReference type="EMBL" id="JBBUTF010000006">
    <property type="protein sequence ID" value="MEK8025975.1"/>
    <property type="molecule type" value="Genomic_DNA"/>
</dbReference>
<evidence type="ECO:0000313" key="7">
    <source>
        <dbReference type="EMBL" id="MEK8025975.1"/>
    </source>
</evidence>
<feature type="signal peptide" evidence="6">
    <location>
        <begin position="1"/>
        <end position="21"/>
    </location>
</feature>
<dbReference type="Pfam" id="PF13416">
    <property type="entry name" value="SBP_bac_8"/>
    <property type="match status" value="1"/>
</dbReference>
<evidence type="ECO:0000256" key="4">
    <source>
        <dbReference type="ARBA" id="ARBA00022729"/>
    </source>
</evidence>
<evidence type="ECO:0000256" key="3">
    <source>
        <dbReference type="ARBA" id="ARBA00022448"/>
    </source>
</evidence>
<keyword evidence="5" id="KW-0574">Periplasm</keyword>
<evidence type="ECO:0000256" key="1">
    <source>
        <dbReference type="ARBA" id="ARBA00004418"/>
    </source>
</evidence>
<name>A0ABU9B7W2_9BURK</name>
<dbReference type="Gene3D" id="3.40.190.10">
    <property type="entry name" value="Periplasmic binding protein-like II"/>
    <property type="match status" value="2"/>
</dbReference>
<protein>
    <submittedName>
        <fullName evidence="7">ABC transporter substrate-binding protein</fullName>
    </submittedName>
</protein>
<accession>A0ABU9B7W2</accession>
<evidence type="ECO:0000313" key="8">
    <source>
        <dbReference type="Proteomes" id="UP001368500"/>
    </source>
</evidence>
<dbReference type="PANTHER" id="PTHR30006:SF3">
    <property type="entry name" value="THIAMINE-BINDING PERIPLASMIC PROTEIN"/>
    <property type="match status" value="1"/>
</dbReference>
<dbReference type="SUPFAM" id="SSF53850">
    <property type="entry name" value="Periplasmic binding protein-like II"/>
    <property type="match status" value="1"/>
</dbReference>
<reference evidence="7 8" key="1">
    <citation type="submission" date="2024-04" db="EMBL/GenBank/DDBJ databases">
        <title>Novel species of the genus Ideonella isolated from streams.</title>
        <authorList>
            <person name="Lu H."/>
        </authorList>
    </citation>
    <scope>NUCLEOTIDE SEQUENCE [LARGE SCALE GENOMIC DNA]</scope>
    <source>
        <strain evidence="7 8">BYS139W</strain>
    </source>
</reference>
<feature type="chain" id="PRO_5045217373" evidence="6">
    <location>
        <begin position="22"/>
        <end position="353"/>
    </location>
</feature>
<comment type="similarity">
    <text evidence="2">Belongs to the bacterial solute-binding protein 1 family.</text>
</comment>
<comment type="subcellular location">
    <subcellularLocation>
        <location evidence="1">Periplasm</location>
    </subcellularLocation>
</comment>
<sequence>MNRKFFIAALAAASLTTPALAAELSFTSWGGAYQEVQEKTAVKPFGAKEKVNVKSSTYNGGIAQIRAQVQTGSVSWDVVDIQLADAIRACDEGLLEKISPADLAAGKDGSAPAQDFMPNSLNDCMAGLAVWSTVLSYDKTKVGAQAPTKVADFFDLKKYPGKRALRKSPEGAMEWALVADGVKPAEVYKVLGTPAGVARAFKKLDTIKASIVWWEAGAQPPQLLADGEVVMTSAYANRIYDSIAVYKKPFDFIWDAQLTNVEGYAIVKGSRNLKEAKAFVRFATEATQQAALGSLTGMGPVRKSAAGLVDPKVQPYMPTNPKNLAGALGVDFAFWADHGDDLNQKFAAWLGQK</sequence>
<keyword evidence="3" id="KW-0813">Transport</keyword>
<gene>
    <name evidence="7" type="ORF">AACH11_08370</name>
</gene>
<evidence type="ECO:0000256" key="2">
    <source>
        <dbReference type="ARBA" id="ARBA00008520"/>
    </source>
</evidence>
<dbReference type="RefSeq" id="WP_341373759.1">
    <property type="nucleotide sequence ID" value="NZ_JBBUTF010000006.1"/>
</dbReference>
<keyword evidence="4 6" id="KW-0732">Signal</keyword>